<protein>
    <recommendedName>
        <fullName evidence="5">DUF1003 domain-containing protein</fullName>
    </recommendedName>
</protein>
<feature type="region of interest" description="Disordered" evidence="1">
    <location>
        <begin position="1"/>
        <end position="25"/>
    </location>
</feature>
<keyword evidence="2" id="KW-0472">Membrane</keyword>
<feature type="region of interest" description="Disordered" evidence="1">
    <location>
        <begin position="180"/>
        <end position="200"/>
    </location>
</feature>
<dbReference type="PANTHER" id="PTHR41386:SF1">
    <property type="entry name" value="MEMBRANE PROTEIN"/>
    <property type="match status" value="1"/>
</dbReference>
<feature type="transmembrane region" description="Helical" evidence="2">
    <location>
        <begin position="91"/>
        <end position="111"/>
    </location>
</feature>
<evidence type="ECO:0000313" key="4">
    <source>
        <dbReference type="Proteomes" id="UP000053127"/>
    </source>
</evidence>
<organism evidence="3 4">
    <name type="scientific">Streptomyces yokosukanensis</name>
    <dbReference type="NCBI Taxonomy" id="67386"/>
    <lineage>
        <taxon>Bacteria</taxon>
        <taxon>Bacillati</taxon>
        <taxon>Actinomycetota</taxon>
        <taxon>Actinomycetes</taxon>
        <taxon>Kitasatosporales</taxon>
        <taxon>Streptomycetaceae</taxon>
        <taxon>Streptomyces</taxon>
    </lineage>
</organism>
<comment type="caution">
    <text evidence="3">The sequence shown here is derived from an EMBL/GenBank/DDBJ whole genome shotgun (WGS) entry which is preliminary data.</text>
</comment>
<keyword evidence="2" id="KW-0812">Transmembrane</keyword>
<evidence type="ECO:0000256" key="2">
    <source>
        <dbReference type="SAM" id="Phobius"/>
    </source>
</evidence>
<dbReference type="AlphaFoldDB" id="A0A101NZV6"/>
<keyword evidence="2" id="KW-1133">Transmembrane helix</keyword>
<feature type="compositionally biased region" description="Low complexity" evidence="1">
    <location>
        <begin position="13"/>
        <end position="22"/>
    </location>
</feature>
<dbReference type="EMBL" id="LMWN01000038">
    <property type="protein sequence ID" value="KUN02359.1"/>
    <property type="molecule type" value="Genomic_DNA"/>
</dbReference>
<dbReference type="STRING" id="67386.AQI95_26380"/>
<evidence type="ECO:0000256" key="1">
    <source>
        <dbReference type="SAM" id="MobiDB-lite"/>
    </source>
</evidence>
<accession>A0A101NZV6</accession>
<gene>
    <name evidence="3" type="ORF">AQI95_26380</name>
</gene>
<feature type="compositionally biased region" description="Basic and acidic residues" evidence="1">
    <location>
        <begin position="1"/>
        <end position="12"/>
    </location>
</feature>
<dbReference type="Proteomes" id="UP000053127">
    <property type="component" value="Unassembled WGS sequence"/>
</dbReference>
<reference evidence="3 4" key="1">
    <citation type="submission" date="2015-10" db="EMBL/GenBank/DDBJ databases">
        <title>Draft genome sequence of Streptomyces yokosukanensis DSM 40224, type strain for the species Streptomyces yokosukanensis.</title>
        <authorList>
            <person name="Ruckert C."/>
            <person name="Winkler A."/>
            <person name="Kalinowski J."/>
            <person name="Kampfer P."/>
            <person name="Glaeser S."/>
        </authorList>
    </citation>
    <scope>NUCLEOTIDE SEQUENCE [LARGE SCALE GENOMIC DNA]</scope>
    <source>
        <strain evidence="3 4">DSM 40224</strain>
    </source>
</reference>
<proteinExistence type="predicted"/>
<dbReference type="InterPro" id="IPR010406">
    <property type="entry name" value="DUF1003"/>
</dbReference>
<dbReference type="RefSeq" id="WP_067128803.1">
    <property type="nucleotide sequence ID" value="NZ_KQ948216.1"/>
</dbReference>
<evidence type="ECO:0000313" key="3">
    <source>
        <dbReference type="EMBL" id="KUN02359.1"/>
    </source>
</evidence>
<sequence>MAPERESTRERTPAGATAATRSRALRLDQPRPPRRRFLPEWDPEAFGRLSERIARFLGTGRFIVWMTVVIILWVVWNIAAPAHLRFDNYPFIFLTLMLSLQASYAAPLILLAQNRQDDRDRVNLEQDRKQNERSIADTEYLTREIAALRMGLGEVATRDWIRSEVQDLIKELEDGRRHDGHVVFPAERSERSPGRDTDDR</sequence>
<dbReference type="OrthoDB" id="9795736at2"/>
<dbReference type="PANTHER" id="PTHR41386">
    <property type="entry name" value="INTEGRAL MEMBRANE PROTEIN-RELATED"/>
    <property type="match status" value="1"/>
</dbReference>
<dbReference type="Pfam" id="PF06210">
    <property type="entry name" value="DUF1003"/>
    <property type="match status" value="1"/>
</dbReference>
<feature type="transmembrane region" description="Helical" evidence="2">
    <location>
        <begin position="62"/>
        <end position="79"/>
    </location>
</feature>
<name>A0A101NZV6_9ACTN</name>
<evidence type="ECO:0008006" key="5">
    <source>
        <dbReference type="Google" id="ProtNLM"/>
    </source>
</evidence>
<keyword evidence="4" id="KW-1185">Reference proteome</keyword>